<keyword evidence="7" id="KW-1185">Reference proteome</keyword>
<dbReference type="AlphaFoldDB" id="V9ES01"/>
<dbReference type="Pfam" id="PF16810">
    <property type="entry name" value="RXLR"/>
    <property type="match status" value="1"/>
</dbReference>
<keyword evidence="4 5" id="KW-0732">Signal</keyword>
<sequence>MRLSFILLATTSTLFAHRDTVTATAINDVALTALTAMSLGFLHFADADQSISDHSQFLRGNKIADGSNEERVDANIIANQLYRTNSFSALEKIDNLVMLKKIEHAADDIVDGAFKVVGNQNMRPEQLGILLREFPQLNERFIAVAVKRYTEYLDAARKVN</sequence>
<reference evidence="6 7" key="1">
    <citation type="submission" date="2013-11" db="EMBL/GenBank/DDBJ databases">
        <title>The Genome Sequence of Phytophthora parasitica P1569.</title>
        <authorList>
            <consortium name="The Broad Institute Genomics Platform"/>
            <person name="Russ C."/>
            <person name="Tyler B."/>
            <person name="Panabieres F."/>
            <person name="Shan W."/>
            <person name="Tripathy S."/>
            <person name="Grunwald N."/>
            <person name="Machado M."/>
            <person name="Johnson C.S."/>
            <person name="Arredondo F."/>
            <person name="Hong C."/>
            <person name="Coffey M."/>
            <person name="Young S.K."/>
            <person name="Zeng Q."/>
            <person name="Gargeya S."/>
            <person name="Fitzgerald M."/>
            <person name="Abouelleil A."/>
            <person name="Alvarado L."/>
            <person name="Chapman S.B."/>
            <person name="Gainer-Dewar J."/>
            <person name="Goldberg J."/>
            <person name="Griggs A."/>
            <person name="Gujja S."/>
            <person name="Hansen M."/>
            <person name="Howarth C."/>
            <person name="Imamovic A."/>
            <person name="Ireland A."/>
            <person name="Larimer J."/>
            <person name="McCowan C."/>
            <person name="Murphy C."/>
            <person name="Pearson M."/>
            <person name="Poon T.W."/>
            <person name="Priest M."/>
            <person name="Roberts A."/>
            <person name="Saif S."/>
            <person name="Shea T."/>
            <person name="Sykes S."/>
            <person name="Wortman J."/>
            <person name="Nusbaum C."/>
            <person name="Birren B."/>
        </authorList>
    </citation>
    <scope>NUCLEOTIDE SEQUENCE [LARGE SCALE GENOMIC DNA]</scope>
    <source>
        <strain evidence="6 7">P1569</strain>
    </source>
</reference>
<evidence type="ECO:0000313" key="6">
    <source>
        <dbReference type="EMBL" id="ETI41631.1"/>
    </source>
</evidence>
<protein>
    <recommendedName>
        <fullName evidence="5">RxLR effector protein</fullName>
    </recommendedName>
</protein>
<dbReference type="EMBL" id="ANIZ01002254">
    <property type="protein sequence ID" value="ETI41631.1"/>
    <property type="molecule type" value="Genomic_DNA"/>
</dbReference>
<comment type="similarity">
    <text evidence="2 5">Belongs to the RxLR effector family.</text>
</comment>
<evidence type="ECO:0000256" key="1">
    <source>
        <dbReference type="ARBA" id="ARBA00004613"/>
    </source>
</evidence>
<comment type="subcellular location">
    <subcellularLocation>
        <location evidence="1 5">Secreted</location>
    </subcellularLocation>
</comment>
<comment type="domain">
    <text evidence="5">The RxLR-dEER motif acts to carry the protein into the host cell cytoplasm through binding to cell surface phosphatidylinositol-3-phosphate.</text>
</comment>
<evidence type="ECO:0000256" key="4">
    <source>
        <dbReference type="ARBA" id="ARBA00022729"/>
    </source>
</evidence>
<evidence type="ECO:0000256" key="3">
    <source>
        <dbReference type="ARBA" id="ARBA00022525"/>
    </source>
</evidence>
<comment type="function">
    <text evidence="5">Effector that suppresses plant defense responses during pathogen infection.</text>
</comment>
<feature type="signal peptide" evidence="5">
    <location>
        <begin position="1"/>
        <end position="16"/>
    </location>
</feature>
<accession>V9ES01</accession>
<dbReference type="HOGENOM" id="CLU_1605966_0_0_1"/>
<name>V9ES01_PHYNI</name>
<comment type="caution">
    <text evidence="6">The sequence shown here is derived from an EMBL/GenBank/DDBJ whole genome shotgun (WGS) entry which is preliminary data.</text>
</comment>
<evidence type="ECO:0000313" key="7">
    <source>
        <dbReference type="Proteomes" id="UP000018721"/>
    </source>
</evidence>
<proteinExistence type="inferred from homology"/>
<evidence type="ECO:0000256" key="5">
    <source>
        <dbReference type="RuleBase" id="RU367124"/>
    </source>
</evidence>
<keyword evidence="3 5" id="KW-0964">Secreted</keyword>
<gene>
    <name evidence="6" type="ORF">F443_13163</name>
</gene>
<dbReference type="InterPro" id="IPR031825">
    <property type="entry name" value="RXLR"/>
</dbReference>
<evidence type="ECO:0000256" key="2">
    <source>
        <dbReference type="ARBA" id="ARBA00010400"/>
    </source>
</evidence>
<dbReference type="Proteomes" id="UP000018721">
    <property type="component" value="Unassembled WGS sequence"/>
</dbReference>
<feature type="chain" id="PRO_5044996331" description="RxLR effector protein" evidence="5">
    <location>
        <begin position="17"/>
        <end position="160"/>
    </location>
</feature>
<organism evidence="6 7">
    <name type="scientific">Phytophthora nicotianae P1569</name>
    <dbReference type="NCBI Taxonomy" id="1317065"/>
    <lineage>
        <taxon>Eukaryota</taxon>
        <taxon>Sar</taxon>
        <taxon>Stramenopiles</taxon>
        <taxon>Oomycota</taxon>
        <taxon>Peronosporomycetes</taxon>
        <taxon>Peronosporales</taxon>
        <taxon>Peronosporaceae</taxon>
        <taxon>Phytophthora</taxon>
    </lineage>
</organism>